<evidence type="ECO:0000313" key="6">
    <source>
        <dbReference type="Proteomes" id="UP000565579"/>
    </source>
</evidence>
<evidence type="ECO:0000259" key="4">
    <source>
        <dbReference type="PROSITE" id="PS50991"/>
    </source>
</evidence>
<dbReference type="PANTHER" id="PTHR42738:SF7">
    <property type="entry name" value="HYDROXYMETHYLGLUTARYL-COA LYASE"/>
    <property type="match status" value="1"/>
</dbReference>
<dbReference type="SUPFAM" id="SSF51569">
    <property type="entry name" value="Aldolase"/>
    <property type="match status" value="1"/>
</dbReference>
<keyword evidence="3 5" id="KW-0456">Lyase</keyword>
<dbReference type="FunFam" id="3.20.20.70:FF:000071">
    <property type="entry name" value="Hydroxymethylglutaryl-CoA lyase"/>
    <property type="match status" value="1"/>
</dbReference>
<dbReference type="PANTHER" id="PTHR42738">
    <property type="entry name" value="HYDROXYMETHYLGLUTARYL-COA LYASE"/>
    <property type="match status" value="1"/>
</dbReference>
<comment type="caution">
    <text evidence="5">The sequence shown here is derived from an EMBL/GenBank/DDBJ whole genome shotgun (WGS) entry which is preliminary data.</text>
</comment>
<dbReference type="Gene3D" id="3.40.50.850">
    <property type="entry name" value="Isochorismatase-like"/>
    <property type="match status" value="1"/>
</dbReference>
<feature type="domain" description="Pyruvate carboxyltransferase" evidence="4">
    <location>
        <begin position="75"/>
        <end position="341"/>
    </location>
</feature>
<evidence type="ECO:0000256" key="1">
    <source>
        <dbReference type="ARBA" id="ARBA00009405"/>
    </source>
</evidence>
<dbReference type="InterPro" id="IPR000868">
    <property type="entry name" value="Isochorismatase-like_dom"/>
</dbReference>
<dbReference type="Pfam" id="PF00682">
    <property type="entry name" value="HMGL-like"/>
    <property type="match status" value="1"/>
</dbReference>
<dbReference type="NCBIfam" id="NF004283">
    <property type="entry name" value="PRK05692.1"/>
    <property type="match status" value="1"/>
</dbReference>
<name>A0A7X0NVJ5_9ACTN</name>
<dbReference type="AlphaFoldDB" id="A0A7X0NVJ5"/>
<dbReference type="GO" id="GO:0004419">
    <property type="term" value="F:hydroxymethylglutaryl-CoA lyase activity"/>
    <property type="evidence" value="ECO:0007669"/>
    <property type="project" value="UniProtKB-EC"/>
</dbReference>
<organism evidence="5 6">
    <name type="scientific">Nonomuraea rubra</name>
    <dbReference type="NCBI Taxonomy" id="46180"/>
    <lineage>
        <taxon>Bacteria</taxon>
        <taxon>Bacillati</taxon>
        <taxon>Actinomycetota</taxon>
        <taxon>Actinomycetes</taxon>
        <taxon>Streptosporangiales</taxon>
        <taxon>Streptosporangiaceae</taxon>
        <taxon>Nonomuraea</taxon>
    </lineage>
</organism>
<gene>
    <name evidence="5" type="ORF">HD593_005152</name>
</gene>
<dbReference type="SUPFAM" id="SSF52499">
    <property type="entry name" value="Isochorismatase-like hydrolases"/>
    <property type="match status" value="1"/>
</dbReference>
<dbReference type="EC" id="4.1.3.4" evidence="5"/>
<dbReference type="CDD" id="cd07938">
    <property type="entry name" value="DRE_TIM_HMGL"/>
    <property type="match status" value="1"/>
</dbReference>
<dbReference type="GO" id="GO:0046951">
    <property type="term" value="P:ketone body biosynthetic process"/>
    <property type="evidence" value="ECO:0007669"/>
    <property type="project" value="TreeGrafter"/>
</dbReference>
<sequence>MDTLLIAGVSTSGCVRASAVDAVQHGFAPVVVRQAVGDRGPGPHEASLFDVQAKYGEVRDEEAVLRRLSPHASEVDLVEVGPRDGLQNEPVLVGTDDKVAYIAALAGAGLTRIEAVSFVHPRLVPQMADAEQVMARVPRRDGLSYIGLIVNERGLERALDSGVDEVNVTVVATETLSRRNQRMSVAGALGSFAAVSARAHAAGLRVTATVGAAFGCPFEGEVPPGQVAAIVRRCAEAGADEIALADTIGVGVPADVRHLTEAVRAVTDLPLRFHFHNTRNTGYANALAAVEAGASALDASSGGIGGCPFAPAATGNIATEDLAYALRRSRIRTGADLRRLTEAAAFIGERLGSPVPALLGRAGDFPPP</sequence>
<evidence type="ECO:0000313" key="5">
    <source>
        <dbReference type="EMBL" id="MBB6550357.1"/>
    </source>
</evidence>
<dbReference type="Gene3D" id="3.20.20.70">
    <property type="entry name" value="Aldolase class I"/>
    <property type="match status" value="1"/>
</dbReference>
<dbReference type="InterPro" id="IPR043594">
    <property type="entry name" value="HMGL"/>
</dbReference>
<dbReference type="InterPro" id="IPR000891">
    <property type="entry name" value="PYR_CT"/>
</dbReference>
<proteinExistence type="inferred from homology"/>
<dbReference type="InterPro" id="IPR036380">
    <property type="entry name" value="Isochorismatase-like_sf"/>
</dbReference>
<evidence type="ECO:0000256" key="3">
    <source>
        <dbReference type="ARBA" id="ARBA00023239"/>
    </source>
</evidence>
<accession>A0A7X0NVJ5</accession>
<reference evidence="5 6" key="1">
    <citation type="submission" date="2020-08" db="EMBL/GenBank/DDBJ databases">
        <title>Sequencing the genomes of 1000 actinobacteria strains.</title>
        <authorList>
            <person name="Klenk H.-P."/>
        </authorList>
    </citation>
    <scope>NUCLEOTIDE SEQUENCE [LARGE SCALE GENOMIC DNA]</scope>
    <source>
        <strain evidence="5 6">DSM 43768</strain>
    </source>
</reference>
<keyword evidence="6" id="KW-1185">Reference proteome</keyword>
<dbReference type="EMBL" id="JACHMI010000001">
    <property type="protein sequence ID" value="MBB6550357.1"/>
    <property type="molecule type" value="Genomic_DNA"/>
</dbReference>
<dbReference type="GO" id="GO:0046872">
    <property type="term" value="F:metal ion binding"/>
    <property type="evidence" value="ECO:0007669"/>
    <property type="project" value="UniProtKB-KW"/>
</dbReference>
<keyword evidence="2" id="KW-0479">Metal-binding</keyword>
<comment type="similarity">
    <text evidence="1">Belongs to the HMG-CoA lyase family.</text>
</comment>
<dbReference type="InterPro" id="IPR013785">
    <property type="entry name" value="Aldolase_TIM"/>
</dbReference>
<dbReference type="GO" id="GO:0006552">
    <property type="term" value="P:L-leucine catabolic process"/>
    <property type="evidence" value="ECO:0007669"/>
    <property type="project" value="TreeGrafter"/>
</dbReference>
<dbReference type="Proteomes" id="UP000565579">
    <property type="component" value="Unassembled WGS sequence"/>
</dbReference>
<dbReference type="PROSITE" id="PS50991">
    <property type="entry name" value="PYR_CT"/>
    <property type="match status" value="1"/>
</dbReference>
<evidence type="ECO:0000256" key="2">
    <source>
        <dbReference type="ARBA" id="ARBA00022723"/>
    </source>
</evidence>
<dbReference type="RefSeq" id="WP_312903702.1">
    <property type="nucleotide sequence ID" value="NZ_BAAAXY010000204.1"/>
</dbReference>
<dbReference type="Pfam" id="PF00857">
    <property type="entry name" value="Isochorismatase"/>
    <property type="match status" value="1"/>
</dbReference>
<protein>
    <submittedName>
        <fullName evidence="5">Hydroxymethylglutaryl-CoA lyase</fullName>
        <ecNumber evidence="5">4.1.3.4</ecNumber>
    </submittedName>
</protein>